<dbReference type="Proteomes" id="UP000003835">
    <property type="component" value="Unassembled WGS sequence"/>
</dbReference>
<dbReference type="HOGENOM" id="CLU_3116713_0_0_3"/>
<organism evidence="1 2">
    <name type="scientific">Coleofasciculus chthonoplastes PCC 7420</name>
    <dbReference type="NCBI Taxonomy" id="118168"/>
    <lineage>
        <taxon>Bacteria</taxon>
        <taxon>Bacillati</taxon>
        <taxon>Cyanobacteriota</taxon>
        <taxon>Cyanophyceae</taxon>
        <taxon>Coleofasciculales</taxon>
        <taxon>Coleofasciculaceae</taxon>
        <taxon>Coleofasciculus</taxon>
    </lineage>
</organism>
<evidence type="ECO:0000313" key="2">
    <source>
        <dbReference type="Proteomes" id="UP000003835"/>
    </source>
</evidence>
<proteinExistence type="predicted"/>
<dbReference type="EMBL" id="DS989857">
    <property type="protein sequence ID" value="EDX73551.1"/>
    <property type="molecule type" value="Genomic_DNA"/>
</dbReference>
<reference evidence="1 2" key="1">
    <citation type="submission" date="2008-07" db="EMBL/GenBank/DDBJ databases">
        <authorList>
            <person name="Tandeau de Marsac N."/>
            <person name="Ferriera S."/>
            <person name="Johnson J."/>
            <person name="Kravitz S."/>
            <person name="Beeson K."/>
            <person name="Sutton G."/>
            <person name="Rogers Y.-H."/>
            <person name="Friedman R."/>
            <person name="Frazier M."/>
            <person name="Venter J.C."/>
        </authorList>
    </citation>
    <scope>NUCLEOTIDE SEQUENCE [LARGE SCALE GENOMIC DNA]</scope>
    <source>
        <strain evidence="1 2">PCC 7420</strain>
    </source>
</reference>
<evidence type="ECO:0000313" key="1">
    <source>
        <dbReference type="EMBL" id="EDX73551.1"/>
    </source>
</evidence>
<name>B4VWV8_9CYAN</name>
<accession>B4VWV8</accession>
<protein>
    <submittedName>
        <fullName evidence="1">Uncharacterized protein</fullName>
    </submittedName>
</protein>
<keyword evidence="2" id="KW-1185">Reference proteome</keyword>
<dbReference type="AlphaFoldDB" id="B4VWV8"/>
<sequence>MELFNHEYILAIKAYQERLPIVCTGDLVKEDSGFVLKNIHNFALDESWKN</sequence>
<gene>
    <name evidence="1" type="ORF">MC7420_3725</name>
</gene>